<evidence type="ECO:0000256" key="1">
    <source>
        <dbReference type="SAM" id="MobiDB-lite"/>
    </source>
</evidence>
<protein>
    <submittedName>
        <fullName evidence="2">Uncharacterized protein</fullName>
    </submittedName>
</protein>
<dbReference type="InParanoid" id="A0A5C3PH76"/>
<feature type="region of interest" description="Disordered" evidence="1">
    <location>
        <begin position="59"/>
        <end position="79"/>
    </location>
</feature>
<reference evidence="2 3" key="1">
    <citation type="journal article" date="2019" name="Nat. Ecol. Evol.">
        <title>Megaphylogeny resolves global patterns of mushroom evolution.</title>
        <authorList>
            <person name="Varga T."/>
            <person name="Krizsan K."/>
            <person name="Foldi C."/>
            <person name="Dima B."/>
            <person name="Sanchez-Garcia M."/>
            <person name="Sanchez-Ramirez S."/>
            <person name="Szollosi G.J."/>
            <person name="Szarkandi J.G."/>
            <person name="Papp V."/>
            <person name="Albert L."/>
            <person name="Andreopoulos W."/>
            <person name="Angelini C."/>
            <person name="Antonin V."/>
            <person name="Barry K.W."/>
            <person name="Bougher N.L."/>
            <person name="Buchanan P."/>
            <person name="Buyck B."/>
            <person name="Bense V."/>
            <person name="Catcheside P."/>
            <person name="Chovatia M."/>
            <person name="Cooper J."/>
            <person name="Damon W."/>
            <person name="Desjardin D."/>
            <person name="Finy P."/>
            <person name="Geml J."/>
            <person name="Haridas S."/>
            <person name="Hughes K."/>
            <person name="Justo A."/>
            <person name="Karasinski D."/>
            <person name="Kautmanova I."/>
            <person name="Kiss B."/>
            <person name="Kocsube S."/>
            <person name="Kotiranta H."/>
            <person name="LaButti K.M."/>
            <person name="Lechner B.E."/>
            <person name="Liimatainen K."/>
            <person name="Lipzen A."/>
            <person name="Lukacs Z."/>
            <person name="Mihaltcheva S."/>
            <person name="Morgado L.N."/>
            <person name="Niskanen T."/>
            <person name="Noordeloos M.E."/>
            <person name="Ohm R.A."/>
            <person name="Ortiz-Santana B."/>
            <person name="Ovrebo C."/>
            <person name="Racz N."/>
            <person name="Riley R."/>
            <person name="Savchenko A."/>
            <person name="Shiryaev A."/>
            <person name="Soop K."/>
            <person name="Spirin V."/>
            <person name="Szebenyi C."/>
            <person name="Tomsovsky M."/>
            <person name="Tulloss R.E."/>
            <person name="Uehling J."/>
            <person name="Grigoriev I.V."/>
            <person name="Vagvolgyi C."/>
            <person name="Papp T."/>
            <person name="Martin F.M."/>
            <person name="Miettinen O."/>
            <person name="Hibbett D.S."/>
            <person name="Nagy L.G."/>
        </authorList>
    </citation>
    <scope>NUCLEOTIDE SEQUENCE [LARGE SCALE GENOMIC DNA]</scope>
    <source>
        <strain evidence="2 3">HHB13444</strain>
    </source>
</reference>
<accession>A0A5C3PH76</accession>
<keyword evidence="3" id="KW-1185">Reference proteome</keyword>
<dbReference type="Proteomes" id="UP000308197">
    <property type="component" value="Unassembled WGS sequence"/>
</dbReference>
<organism evidence="2 3">
    <name type="scientific">Polyporus arcularius HHB13444</name>
    <dbReference type="NCBI Taxonomy" id="1314778"/>
    <lineage>
        <taxon>Eukaryota</taxon>
        <taxon>Fungi</taxon>
        <taxon>Dikarya</taxon>
        <taxon>Basidiomycota</taxon>
        <taxon>Agaricomycotina</taxon>
        <taxon>Agaricomycetes</taxon>
        <taxon>Polyporales</taxon>
        <taxon>Polyporaceae</taxon>
        <taxon>Polyporus</taxon>
    </lineage>
</organism>
<gene>
    <name evidence="2" type="ORF">K466DRAFT_584915</name>
</gene>
<evidence type="ECO:0000313" key="3">
    <source>
        <dbReference type="Proteomes" id="UP000308197"/>
    </source>
</evidence>
<dbReference type="EMBL" id="ML211087">
    <property type="protein sequence ID" value="TFK89105.1"/>
    <property type="molecule type" value="Genomic_DNA"/>
</dbReference>
<proteinExistence type="predicted"/>
<name>A0A5C3PH76_9APHY</name>
<sequence>MSSSRAQPARQGRDGISATPLPRGFEPYLKFQLNELVVLTTPVNDVFPGNQVVRICNFEPQPQSGTSRPGQGNTWQRKDDDTLYRFARKVPRFRIIRLLSPDAMGAPVHVDLPLTPNGMYGAKQYEPGTIVYPRGKVTFSGPDKTIVVPPNTACMVLCHTSKLGREFAKAVQSANGVKEGRYILQVRLETYFWEEVVCNAKKEVYNFRKATAAEIEAYNKERLPGDALRALV</sequence>
<dbReference type="AlphaFoldDB" id="A0A5C3PH76"/>
<feature type="compositionally biased region" description="Polar residues" evidence="1">
    <location>
        <begin position="60"/>
        <end position="75"/>
    </location>
</feature>
<evidence type="ECO:0000313" key="2">
    <source>
        <dbReference type="EMBL" id="TFK89105.1"/>
    </source>
</evidence>